<comment type="caution">
    <text evidence="3">The sequence shown here is derived from an EMBL/GenBank/DDBJ whole genome shotgun (WGS) entry which is preliminary data.</text>
</comment>
<dbReference type="AlphaFoldDB" id="A0A9D1MBH2"/>
<dbReference type="InterPro" id="IPR051465">
    <property type="entry name" value="Cell_Envelope_Struct_Comp"/>
</dbReference>
<feature type="domain" description="SLH" evidence="2">
    <location>
        <begin position="61"/>
        <end position="119"/>
    </location>
</feature>
<name>A0A9D1MBH2_9FIRM</name>
<dbReference type="EMBL" id="DVNB01000059">
    <property type="protein sequence ID" value="HIU57310.1"/>
    <property type="molecule type" value="Genomic_DNA"/>
</dbReference>
<accession>A0A9D1MBH2</accession>
<feature type="domain" description="SLH" evidence="2">
    <location>
        <begin position="120"/>
        <end position="178"/>
    </location>
</feature>
<evidence type="ECO:0000259" key="2">
    <source>
        <dbReference type="PROSITE" id="PS51272"/>
    </source>
</evidence>
<gene>
    <name evidence="3" type="ORF">IAA61_05805</name>
</gene>
<proteinExistence type="predicted"/>
<feature type="domain" description="SLH" evidence="2">
    <location>
        <begin position="180"/>
        <end position="232"/>
    </location>
</feature>
<dbReference type="Proteomes" id="UP000824109">
    <property type="component" value="Unassembled WGS sequence"/>
</dbReference>
<dbReference type="PANTHER" id="PTHR43308">
    <property type="entry name" value="OUTER MEMBRANE PROTEIN ALPHA-RELATED"/>
    <property type="match status" value="1"/>
</dbReference>
<dbReference type="PROSITE" id="PS51272">
    <property type="entry name" value="SLH"/>
    <property type="match status" value="3"/>
</dbReference>
<reference evidence="3" key="1">
    <citation type="submission" date="2020-10" db="EMBL/GenBank/DDBJ databases">
        <authorList>
            <person name="Gilroy R."/>
        </authorList>
    </citation>
    <scope>NUCLEOTIDE SEQUENCE</scope>
    <source>
        <strain evidence="3">USAMLcec3-3695</strain>
    </source>
</reference>
<organism evidence="3 4">
    <name type="scientific">Candidatus Ornithomonoglobus merdipullorum</name>
    <dbReference type="NCBI Taxonomy" id="2840895"/>
    <lineage>
        <taxon>Bacteria</taxon>
        <taxon>Bacillati</taxon>
        <taxon>Bacillota</taxon>
        <taxon>Clostridia</taxon>
        <taxon>Candidatus Ornithomonoglobus</taxon>
    </lineage>
</organism>
<evidence type="ECO:0000313" key="4">
    <source>
        <dbReference type="Proteomes" id="UP000824109"/>
    </source>
</evidence>
<evidence type="ECO:0000313" key="3">
    <source>
        <dbReference type="EMBL" id="HIU57310.1"/>
    </source>
</evidence>
<dbReference type="InterPro" id="IPR001119">
    <property type="entry name" value="SLH_dom"/>
</dbReference>
<reference evidence="3" key="2">
    <citation type="journal article" date="2021" name="PeerJ">
        <title>Extensive microbial diversity within the chicken gut microbiome revealed by metagenomics and culture.</title>
        <authorList>
            <person name="Gilroy R."/>
            <person name="Ravi A."/>
            <person name="Getino M."/>
            <person name="Pursley I."/>
            <person name="Horton D.L."/>
            <person name="Alikhan N.F."/>
            <person name="Baker D."/>
            <person name="Gharbi K."/>
            <person name="Hall N."/>
            <person name="Watson M."/>
            <person name="Adriaenssens E.M."/>
            <person name="Foster-Nyarko E."/>
            <person name="Jarju S."/>
            <person name="Secka A."/>
            <person name="Antonio M."/>
            <person name="Oren A."/>
            <person name="Chaudhuri R.R."/>
            <person name="La Ragione R."/>
            <person name="Hildebrand F."/>
            <person name="Pallen M.J."/>
        </authorList>
    </citation>
    <scope>NUCLEOTIDE SEQUENCE</scope>
    <source>
        <strain evidence="3">USAMLcec3-3695</strain>
    </source>
</reference>
<sequence length="232" mass="25121">MTKRIISQIERNQRHVCDAELYRDGASDTEITLERLLVKKGDIITVPETVHGGAAIKLTKTDIIVPYDAAGHWCETAVRQLVSEDRLNGYFGVELDPDAYITRAEFVTMLVTAAGIDAPAANAPFPDCTGSRAKNYIAAAVAEGIINGVSADEFAPDALITREQAVTIIGRYMKLSGGISLDFTDSSEISDYAKMYVSVCAKNGIINGYEDGSFRPKNMMTRGECAAIMALI</sequence>
<evidence type="ECO:0000256" key="1">
    <source>
        <dbReference type="ARBA" id="ARBA00022737"/>
    </source>
</evidence>
<protein>
    <submittedName>
        <fullName evidence="3">S-layer homology domain-containing protein</fullName>
    </submittedName>
</protein>
<dbReference type="Pfam" id="PF00395">
    <property type="entry name" value="SLH"/>
    <property type="match status" value="3"/>
</dbReference>
<dbReference type="PANTHER" id="PTHR43308:SF5">
    <property type="entry name" value="S-LAYER PROTEIN _ PEPTIDOGLYCAN ENDO-BETA-N-ACETYLGLUCOSAMINIDASE"/>
    <property type="match status" value="1"/>
</dbReference>
<keyword evidence="1" id="KW-0677">Repeat</keyword>